<feature type="compositionally biased region" description="Basic and acidic residues" evidence="1">
    <location>
        <begin position="1"/>
        <end position="11"/>
    </location>
</feature>
<organism evidence="2 3">
    <name type="scientific">Phytophthora palmivora</name>
    <dbReference type="NCBI Taxonomy" id="4796"/>
    <lineage>
        <taxon>Eukaryota</taxon>
        <taxon>Sar</taxon>
        <taxon>Stramenopiles</taxon>
        <taxon>Oomycota</taxon>
        <taxon>Peronosporomycetes</taxon>
        <taxon>Peronosporales</taxon>
        <taxon>Peronosporaceae</taxon>
        <taxon>Phytophthora</taxon>
    </lineage>
</organism>
<dbReference type="Proteomes" id="UP000237271">
    <property type="component" value="Unassembled WGS sequence"/>
</dbReference>
<evidence type="ECO:0000256" key="1">
    <source>
        <dbReference type="SAM" id="MobiDB-lite"/>
    </source>
</evidence>
<protein>
    <submittedName>
        <fullName evidence="2">Uncharacterized protein</fullName>
    </submittedName>
</protein>
<feature type="region of interest" description="Disordered" evidence="1">
    <location>
        <begin position="1"/>
        <end position="45"/>
    </location>
</feature>
<comment type="caution">
    <text evidence="2">The sequence shown here is derived from an EMBL/GenBank/DDBJ whole genome shotgun (WGS) entry which is preliminary data.</text>
</comment>
<dbReference type="AlphaFoldDB" id="A0A2P4X1S7"/>
<proteinExistence type="predicted"/>
<sequence length="99" mass="10829">MRIPDSEDRAVDTPASAPNSAATPAPSPSPSVHQVPLRHHRPSRSFEALLRVRKDKLTPTQRLRVLVNPKSATAAGPPKRKIVAPLQPYGQPLPGEERY</sequence>
<feature type="region of interest" description="Disordered" evidence="1">
    <location>
        <begin position="68"/>
        <end position="99"/>
    </location>
</feature>
<keyword evidence="3" id="KW-1185">Reference proteome</keyword>
<dbReference type="OrthoDB" id="128563at2759"/>
<gene>
    <name evidence="2" type="ORF">PHPALM_31764</name>
</gene>
<accession>A0A2P4X1S7</accession>
<reference evidence="2 3" key="1">
    <citation type="journal article" date="2017" name="Genome Biol. Evol.">
        <title>Phytophthora megakarya and P. palmivora, closely related causal agents of cacao black pod rot, underwent increases in genome sizes and gene numbers by different mechanisms.</title>
        <authorList>
            <person name="Ali S.S."/>
            <person name="Shao J."/>
            <person name="Lary D.J."/>
            <person name="Kronmiller B."/>
            <person name="Shen D."/>
            <person name="Strem M.D."/>
            <person name="Amoako-Attah I."/>
            <person name="Akrofi A.Y."/>
            <person name="Begoude B.A."/>
            <person name="Ten Hoopen G.M."/>
            <person name="Coulibaly K."/>
            <person name="Kebe B.I."/>
            <person name="Melnick R.L."/>
            <person name="Guiltinan M.J."/>
            <person name="Tyler B.M."/>
            <person name="Meinhardt L.W."/>
            <person name="Bailey B.A."/>
        </authorList>
    </citation>
    <scope>NUCLEOTIDE SEQUENCE [LARGE SCALE GENOMIC DNA]</scope>
    <source>
        <strain evidence="3">sbr112.9</strain>
    </source>
</reference>
<name>A0A2P4X1S7_9STRA</name>
<dbReference type="EMBL" id="NCKW01017133">
    <property type="protein sequence ID" value="POM59502.1"/>
    <property type="molecule type" value="Genomic_DNA"/>
</dbReference>
<evidence type="ECO:0000313" key="3">
    <source>
        <dbReference type="Proteomes" id="UP000237271"/>
    </source>
</evidence>
<feature type="compositionally biased region" description="Low complexity" evidence="1">
    <location>
        <begin position="13"/>
        <end position="24"/>
    </location>
</feature>
<evidence type="ECO:0000313" key="2">
    <source>
        <dbReference type="EMBL" id="POM59502.1"/>
    </source>
</evidence>